<sequence>MIGGTPSSRSGIVDLSFDGDTWFNVNPDYEEWDVGRVVCRHRGFGPPSYASSWYTSNKEQHVITSCYGFEKSLSECQFGTNLSSEASSMGLRITCLPAVSTEFDIALAKMYTFMENGNVLTFVDGRWGPICSPRYPGENICRTICRQLGYSSCDSYPVLTGVSGKVKDLPVLGRLECGYNAVSLKDCRYQRLQNQSCQYPEDEILEISCSTYHDIDYEQYPTAGEFAVCSMRSRKATLFN</sequence>
<comment type="caution">
    <text evidence="2">Lacks conserved residue(s) required for the propagation of feature annotation.</text>
</comment>
<dbReference type="InterPro" id="IPR001190">
    <property type="entry name" value="SRCR"/>
</dbReference>
<dbReference type="EMBL" id="MRZV01001288">
    <property type="protein sequence ID" value="PIK39012.1"/>
    <property type="molecule type" value="Genomic_DNA"/>
</dbReference>
<evidence type="ECO:0000313" key="4">
    <source>
        <dbReference type="EMBL" id="PIK39012.1"/>
    </source>
</evidence>
<evidence type="ECO:0000259" key="3">
    <source>
        <dbReference type="PROSITE" id="PS50287"/>
    </source>
</evidence>
<dbReference type="GO" id="GO:0016020">
    <property type="term" value="C:membrane"/>
    <property type="evidence" value="ECO:0007669"/>
    <property type="project" value="InterPro"/>
</dbReference>
<dbReference type="SMART" id="SM00202">
    <property type="entry name" value="SR"/>
    <property type="match status" value="1"/>
</dbReference>
<comment type="caution">
    <text evidence="4">The sequence shown here is derived from an EMBL/GenBank/DDBJ whole genome shotgun (WGS) entry which is preliminary data.</text>
</comment>
<dbReference type="OrthoDB" id="10599057at2759"/>
<proteinExistence type="predicted"/>
<feature type="domain" description="SRCR" evidence="3">
    <location>
        <begin position="1"/>
        <end position="96"/>
    </location>
</feature>
<dbReference type="PANTHER" id="PTHR48071">
    <property type="entry name" value="SRCR DOMAIN-CONTAINING PROTEIN"/>
    <property type="match status" value="1"/>
</dbReference>
<keyword evidence="5" id="KW-1185">Reference proteome</keyword>
<dbReference type="AlphaFoldDB" id="A0A2G8JTC8"/>
<keyword evidence="1 2" id="KW-1015">Disulfide bond</keyword>
<feature type="domain" description="SRCR" evidence="3">
    <location>
        <begin position="105"/>
        <end position="210"/>
    </location>
</feature>
<evidence type="ECO:0000313" key="5">
    <source>
        <dbReference type="Proteomes" id="UP000230750"/>
    </source>
</evidence>
<accession>A0A2G8JTC8</accession>
<reference evidence="4 5" key="1">
    <citation type="journal article" date="2017" name="PLoS Biol.">
        <title>The sea cucumber genome provides insights into morphological evolution and visceral regeneration.</title>
        <authorList>
            <person name="Zhang X."/>
            <person name="Sun L."/>
            <person name="Yuan J."/>
            <person name="Sun Y."/>
            <person name="Gao Y."/>
            <person name="Zhang L."/>
            <person name="Li S."/>
            <person name="Dai H."/>
            <person name="Hamel J.F."/>
            <person name="Liu C."/>
            <person name="Yu Y."/>
            <person name="Liu S."/>
            <person name="Lin W."/>
            <person name="Guo K."/>
            <person name="Jin S."/>
            <person name="Xu P."/>
            <person name="Storey K.B."/>
            <person name="Huan P."/>
            <person name="Zhang T."/>
            <person name="Zhou Y."/>
            <person name="Zhang J."/>
            <person name="Lin C."/>
            <person name="Li X."/>
            <person name="Xing L."/>
            <person name="Huo D."/>
            <person name="Sun M."/>
            <person name="Wang L."/>
            <person name="Mercier A."/>
            <person name="Li F."/>
            <person name="Yang H."/>
            <person name="Xiang J."/>
        </authorList>
    </citation>
    <scope>NUCLEOTIDE SEQUENCE [LARGE SCALE GENOMIC DNA]</scope>
    <source>
        <strain evidence="4">Shaxun</strain>
        <tissue evidence="4">Muscle</tissue>
    </source>
</reference>
<dbReference type="Pfam" id="PF00530">
    <property type="entry name" value="SRCR"/>
    <property type="match status" value="2"/>
</dbReference>
<organism evidence="4 5">
    <name type="scientific">Stichopus japonicus</name>
    <name type="common">Sea cucumber</name>
    <dbReference type="NCBI Taxonomy" id="307972"/>
    <lineage>
        <taxon>Eukaryota</taxon>
        <taxon>Metazoa</taxon>
        <taxon>Echinodermata</taxon>
        <taxon>Eleutherozoa</taxon>
        <taxon>Echinozoa</taxon>
        <taxon>Holothuroidea</taxon>
        <taxon>Aspidochirotacea</taxon>
        <taxon>Aspidochirotida</taxon>
        <taxon>Stichopodidae</taxon>
        <taxon>Apostichopus</taxon>
    </lineage>
</organism>
<dbReference type="InterPro" id="IPR036772">
    <property type="entry name" value="SRCR-like_dom_sf"/>
</dbReference>
<dbReference type="PANTHER" id="PTHR48071:SF18">
    <property type="entry name" value="DELETED IN MALIGNANT BRAIN TUMORS 1 PROTEIN-RELATED"/>
    <property type="match status" value="1"/>
</dbReference>
<protein>
    <submittedName>
        <fullName evidence="4">Putative neurotrypsin-like</fullName>
    </submittedName>
</protein>
<dbReference type="PROSITE" id="PS50287">
    <property type="entry name" value="SRCR_2"/>
    <property type="match status" value="2"/>
</dbReference>
<dbReference type="Gene3D" id="3.10.250.10">
    <property type="entry name" value="SRCR-like domain"/>
    <property type="match status" value="2"/>
</dbReference>
<evidence type="ECO:0000256" key="2">
    <source>
        <dbReference type="PROSITE-ProRule" id="PRU00196"/>
    </source>
</evidence>
<feature type="disulfide bond" evidence="2">
    <location>
        <begin position="177"/>
        <end position="187"/>
    </location>
</feature>
<name>A0A2G8JTC8_STIJA</name>
<evidence type="ECO:0000256" key="1">
    <source>
        <dbReference type="ARBA" id="ARBA00023157"/>
    </source>
</evidence>
<dbReference type="SUPFAM" id="SSF56487">
    <property type="entry name" value="SRCR-like"/>
    <property type="match status" value="2"/>
</dbReference>
<dbReference type="Proteomes" id="UP000230750">
    <property type="component" value="Unassembled WGS sequence"/>
</dbReference>
<feature type="disulfide bond" evidence="2">
    <location>
        <begin position="66"/>
        <end position="76"/>
    </location>
</feature>
<gene>
    <name evidence="4" type="ORF">BSL78_24159</name>
</gene>